<dbReference type="InterPro" id="IPR041931">
    <property type="entry name" value="DNA_pol3_alpha_thumb_dom"/>
</dbReference>
<feature type="domain" description="Polymerase/histidinol phosphatase N-terminal" evidence="15">
    <location>
        <begin position="1"/>
        <end position="68"/>
    </location>
</feature>
<comment type="subcellular location">
    <subcellularLocation>
        <location evidence="1">Cytoplasm</location>
    </subcellularLocation>
</comment>
<keyword evidence="11" id="KW-0227">DNA damage</keyword>
<dbReference type="Pfam" id="PF01336">
    <property type="entry name" value="tRNA_anti-codon"/>
    <property type="match status" value="1"/>
</dbReference>
<comment type="catalytic activity">
    <reaction evidence="14">
        <text>DNA(n) + a 2'-deoxyribonucleoside 5'-triphosphate = DNA(n+1) + diphosphate</text>
        <dbReference type="Rhea" id="RHEA:22508"/>
        <dbReference type="Rhea" id="RHEA-COMP:17339"/>
        <dbReference type="Rhea" id="RHEA-COMP:17340"/>
        <dbReference type="ChEBI" id="CHEBI:33019"/>
        <dbReference type="ChEBI" id="CHEBI:61560"/>
        <dbReference type="ChEBI" id="CHEBI:173112"/>
        <dbReference type="EC" id="2.7.7.7"/>
    </reaction>
</comment>
<dbReference type="Gene3D" id="2.40.50.140">
    <property type="entry name" value="Nucleic acid-binding proteins"/>
    <property type="match status" value="1"/>
</dbReference>
<evidence type="ECO:0000256" key="12">
    <source>
        <dbReference type="ARBA" id="ARBA00022932"/>
    </source>
</evidence>
<dbReference type="PANTHER" id="PTHR32294:SF4">
    <property type="entry name" value="ERROR-PRONE DNA POLYMERASE"/>
    <property type="match status" value="1"/>
</dbReference>
<dbReference type="InterPro" id="IPR004013">
    <property type="entry name" value="PHP_dom"/>
</dbReference>
<dbReference type="Gene3D" id="1.10.10.1600">
    <property type="entry name" value="Bacterial DNA polymerase III alpha subunit, thumb domain"/>
    <property type="match status" value="1"/>
</dbReference>
<evidence type="ECO:0000256" key="3">
    <source>
        <dbReference type="ARBA" id="ARBA00009496"/>
    </source>
</evidence>
<reference evidence="17" key="1">
    <citation type="submission" date="2021-05" db="EMBL/GenBank/DDBJ databases">
        <title>Direct Submission.</title>
        <authorList>
            <person name="Li K."/>
            <person name="Gao J."/>
        </authorList>
    </citation>
    <scope>NUCLEOTIDE SEQUENCE [LARGE SCALE GENOMIC DNA]</scope>
    <source>
        <strain evidence="17">Mg02</strain>
        <plasmid evidence="17">unnamed4</plasmid>
    </source>
</reference>
<dbReference type="Pfam" id="PF07733">
    <property type="entry name" value="DNA_pol3_alpha"/>
    <property type="match status" value="1"/>
</dbReference>
<dbReference type="EMBL" id="CP074136">
    <property type="protein sequence ID" value="QUX26524.1"/>
    <property type="molecule type" value="Genomic_DNA"/>
</dbReference>
<dbReference type="Proteomes" id="UP000676079">
    <property type="component" value="Plasmid unnamed4"/>
</dbReference>
<dbReference type="Gene3D" id="1.10.150.870">
    <property type="match status" value="1"/>
</dbReference>
<geneLocation type="plasmid" evidence="16 17">
    <name>unnamed4</name>
</geneLocation>
<accession>A0A975KSG8</accession>
<dbReference type="Pfam" id="PF17657">
    <property type="entry name" value="DNA_pol3_finger"/>
    <property type="match status" value="1"/>
</dbReference>
<evidence type="ECO:0000256" key="8">
    <source>
        <dbReference type="ARBA" id="ARBA00022679"/>
    </source>
</evidence>
<evidence type="ECO:0000256" key="10">
    <source>
        <dbReference type="ARBA" id="ARBA00022705"/>
    </source>
</evidence>
<keyword evidence="17" id="KW-1185">Reference proteome</keyword>
<comment type="similarity">
    <text evidence="2">Belongs to the DNA polymerase type-C family. DnaE2 subfamily.</text>
</comment>
<dbReference type="Pfam" id="PF14579">
    <property type="entry name" value="HHH_6"/>
    <property type="match status" value="1"/>
</dbReference>
<evidence type="ECO:0000256" key="9">
    <source>
        <dbReference type="ARBA" id="ARBA00022695"/>
    </source>
</evidence>
<dbReference type="InterPro" id="IPR011708">
    <property type="entry name" value="DNA_pol3_alpha_NTPase_dom"/>
</dbReference>
<keyword evidence="16" id="KW-0614">Plasmid</keyword>
<dbReference type="InterPro" id="IPR029460">
    <property type="entry name" value="DNAPol_HHH"/>
</dbReference>
<evidence type="ECO:0000256" key="14">
    <source>
        <dbReference type="ARBA" id="ARBA00049244"/>
    </source>
</evidence>
<keyword evidence="9" id="KW-0548">Nucleotidyltransferase</keyword>
<evidence type="ECO:0000256" key="13">
    <source>
        <dbReference type="ARBA" id="ARBA00023204"/>
    </source>
</evidence>
<sequence>MHLRVASFYSLRHGTAAPRTLVDAAAFAGYTTAALTDRDTLIGAAEHVAACRQVGLGPVLGADLALAVPGGGRATVLARGRTGWGSLCRLVSAAHHGPAPAAITPAMVAERPDGLVVLLGLDSDVGRALAHRNPAAARAALDAWQAGGADTVLGVHDHGVPGQRESARALLRLGEDRRLLVVAAGPVRYPAPDGAPLAAALDRIRSHAPGIPELEPETGRAHPAAEEAVFGEAVGICSGDTARARRLLAHTRALAASCVLGPAADLGMGQAHLPEHREARAQLRARVADGAARLGLERSPAARERAAYELSVIDRMGYWSYFTAVDDAARAIREKGIRCAARGSAVGSLVVHLLGISPVDPLQHGLLFERFLTPSRGELPDIDLDVESHRRLEAYDAVLASHPGPAGAVAMVDTYRARSALRDAGAALSLPAAEVDLIASAIPRVRADRIRETIAELPELRAVRAITGPRTEALYDLAEQLAGLPRHLAMHPCGLVLGGPDLPDRVASQPSPAGYPLLQADKHHVEEWGLLKLDVLGVRMQSAISHALAQIEATTGTAPDLDTVPEDDPATLHLMATSATIGAFQVESGGQRELLSRLRPQGMQDLIADISLFRPGPVGVDMVGAYLDGRAGSPRPTPHTDLDPVLADTGGAVLYHEQLLRVLDVYLGCGLDAAEAMRRTLATPHGLTQVREQFHAAAAARGRPADATAKVWEIVDGFRSYGFCAAHAAAFATPALQSVWLKAHHPAAFFAGLLTHHPGMYPRRTLIAEARRMGVRILPLDLHTSAATWQVEKVGDLARGIRPPLSDIGSLTDADRDRLLAGRPYTDLRDLITRTRLPSEALDDLIMVGALDALCAAETPDGPGRRDVLLHAHALVRARPRTAAAAGGGGDQLALDAAPAPIPTGRTLPLTHTERLAEEARVLGYEISGHHLDPHVDRLTELAASPTGLVVAADLHHHPDGSRVTVAGRRIGYQTPPTRSGRRVVFFTVEDRTGVTECAMFADTAAHAAATLAAETLVVVRGRVRRAAPGALPTLTVTGVRPLLG</sequence>
<organism evidence="16 17">
    <name type="scientific">Nocardiopsis changdeensis</name>
    <dbReference type="NCBI Taxonomy" id="2831969"/>
    <lineage>
        <taxon>Bacteria</taxon>
        <taxon>Bacillati</taxon>
        <taxon>Actinomycetota</taxon>
        <taxon>Actinomycetes</taxon>
        <taxon>Streptosporangiales</taxon>
        <taxon>Nocardiopsidaceae</taxon>
        <taxon>Nocardiopsis</taxon>
    </lineage>
</organism>
<dbReference type="InterPro" id="IPR004805">
    <property type="entry name" value="DnaE2/DnaE/PolC"/>
</dbReference>
<evidence type="ECO:0000313" key="16">
    <source>
        <dbReference type="EMBL" id="QUX26524.1"/>
    </source>
</evidence>
<evidence type="ECO:0000259" key="15">
    <source>
        <dbReference type="SMART" id="SM00481"/>
    </source>
</evidence>
<keyword evidence="8" id="KW-0808">Transferase</keyword>
<keyword evidence="12" id="KW-0239">DNA-directed DNA polymerase</keyword>
<evidence type="ECO:0000256" key="11">
    <source>
        <dbReference type="ARBA" id="ARBA00022763"/>
    </source>
</evidence>
<keyword evidence="7" id="KW-0963">Cytoplasm</keyword>
<evidence type="ECO:0000256" key="4">
    <source>
        <dbReference type="ARBA" id="ARBA00012417"/>
    </source>
</evidence>
<evidence type="ECO:0000256" key="6">
    <source>
        <dbReference type="ARBA" id="ARBA00019114"/>
    </source>
</evidence>
<dbReference type="CDD" id="cd04485">
    <property type="entry name" value="DnaE_OBF"/>
    <property type="match status" value="1"/>
</dbReference>
<evidence type="ECO:0000256" key="1">
    <source>
        <dbReference type="ARBA" id="ARBA00004496"/>
    </source>
</evidence>
<dbReference type="Gene3D" id="3.20.20.140">
    <property type="entry name" value="Metal-dependent hydrolases"/>
    <property type="match status" value="1"/>
</dbReference>
<keyword evidence="10" id="KW-0235">DNA replication</keyword>
<evidence type="ECO:0000256" key="2">
    <source>
        <dbReference type="ARBA" id="ARBA00007391"/>
    </source>
</evidence>
<proteinExistence type="inferred from homology"/>
<dbReference type="InterPro" id="IPR040982">
    <property type="entry name" value="DNA_pol3_finger"/>
</dbReference>
<evidence type="ECO:0000313" key="17">
    <source>
        <dbReference type="Proteomes" id="UP000676079"/>
    </source>
</evidence>
<dbReference type="Pfam" id="PF02811">
    <property type="entry name" value="PHP"/>
    <property type="match status" value="1"/>
</dbReference>
<dbReference type="InterPro" id="IPR003141">
    <property type="entry name" value="Pol/His_phosphatase_N"/>
</dbReference>
<dbReference type="InterPro" id="IPR004365">
    <property type="entry name" value="NA-bd_OB_tRNA"/>
</dbReference>
<dbReference type="CDD" id="cd07431">
    <property type="entry name" value="PHP_PolIIIA"/>
    <property type="match status" value="1"/>
</dbReference>
<dbReference type="PANTHER" id="PTHR32294">
    <property type="entry name" value="DNA POLYMERASE III SUBUNIT ALPHA"/>
    <property type="match status" value="1"/>
</dbReference>
<evidence type="ECO:0000256" key="7">
    <source>
        <dbReference type="ARBA" id="ARBA00022490"/>
    </source>
</evidence>
<protein>
    <recommendedName>
        <fullName evidence="6">DNA polymerase III subunit alpha</fullName>
        <ecNumber evidence="4">2.7.7.7</ecNumber>
    </recommendedName>
    <alternativeName>
        <fullName evidence="5">Error-prone DNA polymerase</fullName>
    </alternativeName>
</protein>
<gene>
    <name evidence="16" type="ORF">KGD84_33030</name>
</gene>
<dbReference type="EC" id="2.7.7.7" evidence="4"/>
<dbReference type="SMART" id="SM00481">
    <property type="entry name" value="POLIIIAc"/>
    <property type="match status" value="1"/>
</dbReference>
<dbReference type="InterPro" id="IPR012340">
    <property type="entry name" value="NA-bd_OB-fold"/>
</dbReference>
<evidence type="ECO:0000256" key="5">
    <source>
        <dbReference type="ARBA" id="ARBA00017273"/>
    </source>
</evidence>
<name>A0A975KSG8_9ACTN</name>
<keyword evidence="13" id="KW-0234">DNA repair</keyword>
<comment type="similarity">
    <text evidence="3">Belongs to the DNA polymerase type-C family. DnaE subfamily.</text>
</comment>